<protein>
    <submittedName>
        <fullName evidence="1">Uncharacterized protein</fullName>
    </submittedName>
</protein>
<organism evidence="1 2">
    <name type="scientific">Candidula unifasciata</name>
    <dbReference type="NCBI Taxonomy" id="100452"/>
    <lineage>
        <taxon>Eukaryota</taxon>
        <taxon>Metazoa</taxon>
        <taxon>Spiralia</taxon>
        <taxon>Lophotrochozoa</taxon>
        <taxon>Mollusca</taxon>
        <taxon>Gastropoda</taxon>
        <taxon>Heterobranchia</taxon>
        <taxon>Euthyneura</taxon>
        <taxon>Panpulmonata</taxon>
        <taxon>Eupulmonata</taxon>
        <taxon>Stylommatophora</taxon>
        <taxon>Helicina</taxon>
        <taxon>Helicoidea</taxon>
        <taxon>Geomitridae</taxon>
        <taxon>Candidula</taxon>
    </lineage>
</organism>
<dbReference type="Proteomes" id="UP000678393">
    <property type="component" value="Unassembled WGS sequence"/>
</dbReference>
<proteinExistence type="predicted"/>
<reference evidence="1" key="1">
    <citation type="submission" date="2021-04" db="EMBL/GenBank/DDBJ databases">
        <authorList>
            <consortium name="Molecular Ecology Group"/>
        </authorList>
    </citation>
    <scope>NUCLEOTIDE SEQUENCE</scope>
</reference>
<name>A0A8S3ZHU1_9EUPU</name>
<feature type="non-terminal residue" evidence="1">
    <location>
        <position position="1"/>
    </location>
</feature>
<evidence type="ECO:0000313" key="1">
    <source>
        <dbReference type="EMBL" id="CAG5127748.1"/>
    </source>
</evidence>
<evidence type="ECO:0000313" key="2">
    <source>
        <dbReference type="Proteomes" id="UP000678393"/>
    </source>
</evidence>
<gene>
    <name evidence="1" type="ORF">CUNI_LOCUS13306</name>
</gene>
<accession>A0A8S3ZHU1</accession>
<keyword evidence="2" id="KW-1185">Reference proteome</keyword>
<sequence>KIFTEFDKMLDEDGVHIVYSFIMKYNLTPAVLQEILAGVLQLHKPIHVWRTGVIIYDSIVAVMVGQTDNSRVLHLCAYMTSTPTDDMGTSDSNARLIYSTVEKYRIVITHALISSGIIWQQTSNVSDSIQQIPEGTMGVVHSHTLSANNPGVCTLCGTTSTQSSMLTAMEMLLDPAFLEQEHVKCSELNGEIKGSLVELTGPSELSFSAYLDPLGCQQLSILLIKGDLQLLTISFTSPEMHSVTIDLTEKKITSEVEAEEMTYELSKHLDNISLDGETITAKVSGRDSFQIEIYLGLILIQTVPVPYS</sequence>
<dbReference type="EMBL" id="CAJHNH020002779">
    <property type="protein sequence ID" value="CAG5127748.1"/>
    <property type="molecule type" value="Genomic_DNA"/>
</dbReference>
<feature type="non-terminal residue" evidence="1">
    <location>
        <position position="308"/>
    </location>
</feature>
<dbReference type="AlphaFoldDB" id="A0A8S3ZHU1"/>
<comment type="caution">
    <text evidence="1">The sequence shown here is derived from an EMBL/GenBank/DDBJ whole genome shotgun (WGS) entry which is preliminary data.</text>
</comment>